<keyword evidence="2" id="KW-0677">Repeat</keyword>
<feature type="domain" description="PTS EIIA type-2" evidence="6">
    <location>
        <begin position="547"/>
        <end position="694"/>
    </location>
</feature>
<dbReference type="InterPro" id="IPR036095">
    <property type="entry name" value="PTS_EIIB-like_sf"/>
</dbReference>
<evidence type="ECO:0000259" key="8">
    <source>
        <dbReference type="PROSITE" id="PS51372"/>
    </source>
</evidence>
<dbReference type="PROSITE" id="PS51372">
    <property type="entry name" value="PRD_2"/>
    <property type="match status" value="2"/>
</dbReference>
<dbReference type="Pfam" id="PF05043">
    <property type="entry name" value="Mga"/>
    <property type="match status" value="1"/>
</dbReference>
<dbReference type="InterPro" id="IPR007737">
    <property type="entry name" value="Mga_HTH"/>
</dbReference>
<dbReference type="Gene3D" id="1.10.10.10">
    <property type="entry name" value="Winged helix-like DNA-binding domain superfamily/Winged helix DNA-binding domain"/>
    <property type="match status" value="2"/>
</dbReference>
<dbReference type="GO" id="GO:0008982">
    <property type="term" value="F:protein-N(PI)-phosphohistidine-sugar phosphotransferase activity"/>
    <property type="evidence" value="ECO:0007669"/>
    <property type="project" value="InterPro"/>
</dbReference>
<keyword evidence="4" id="KW-0010">Activator</keyword>
<dbReference type="SUPFAM" id="SSF63520">
    <property type="entry name" value="PTS-regulatory domain, PRD"/>
    <property type="match status" value="2"/>
</dbReference>
<dbReference type="AlphaFoldDB" id="A0A323TH66"/>
<dbReference type="RefSeq" id="WP_110611324.1">
    <property type="nucleotide sequence ID" value="NZ_PDOD01000005.1"/>
</dbReference>
<dbReference type="SUPFAM" id="SSF55804">
    <property type="entry name" value="Phoshotransferase/anion transport protein"/>
    <property type="match status" value="1"/>
</dbReference>
<protein>
    <submittedName>
        <fullName evidence="9">Uncharacterized protein</fullName>
    </submittedName>
</protein>
<dbReference type="PROSITE" id="PS51099">
    <property type="entry name" value="PTS_EIIB_TYPE_2"/>
    <property type="match status" value="1"/>
</dbReference>
<evidence type="ECO:0000313" key="10">
    <source>
        <dbReference type="Proteomes" id="UP000248214"/>
    </source>
</evidence>
<accession>A0A323TH66</accession>
<dbReference type="InterPro" id="IPR016152">
    <property type="entry name" value="PTrfase/Anion_transptr"/>
</dbReference>
<name>A0A323TH66_9BACI</name>
<dbReference type="PANTHER" id="PTHR30185:SF18">
    <property type="entry name" value="TRANSCRIPTIONAL REGULATOR MTLR"/>
    <property type="match status" value="1"/>
</dbReference>
<comment type="caution">
    <text evidence="9">The sequence shown here is derived from an EMBL/GenBank/DDBJ whole genome shotgun (WGS) entry which is preliminary data.</text>
</comment>
<dbReference type="CDD" id="cd05568">
    <property type="entry name" value="PTS_IIB_bgl_like"/>
    <property type="match status" value="1"/>
</dbReference>
<evidence type="ECO:0000256" key="1">
    <source>
        <dbReference type="ARBA" id="ARBA00022679"/>
    </source>
</evidence>
<keyword evidence="1" id="KW-0808">Transferase</keyword>
<dbReference type="Gene3D" id="1.10.1790.10">
    <property type="entry name" value="PRD domain"/>
    <property type="match status" value="2"/>
</dbReference>
<keyword evidence="10" id="KW-1185">Reference proteome</keyword>
<evidence type="ECO:0000256" key="3">
    <source>
        <dbReference type="ARBA" id="ARBA00023015"/>
    </source>
</evidence>
<evidence type="ECO:0000313" key="9">
    <source>
        <dbReference type="EMBL" id="PYZ91923.1"/>
    </source>
</evidence>
<dbReference type="OrthoDB" id="9776005at2"/>
<dbReference type="InterPro" id="IPR036390">
    <property type="entry name" value="WH_DNA-bd_sf"/>
</dbReference>
<dbReference type="EMBL" id="PDOD01000005">
    <property type="protein sequence ID" value="PYZ91923.1"/>
    <property type="molecule type" value="Genomic_DNA"/>
</dbReference>
<feature type="domain" description="PRD" evidence="8">
    <location>
        <begin position="201"/>
        <end position="306"/>
    </location>
</feature>
<dbReference type="GO" id="GO:0006355">
    <property type="term" value="P:regulation of DNA-templated transcription"/>
    <property type="evidence" value="ECO:0007669"/>
    <property type="project" value="InterPro"/>
</dbReference>
<dbReference type="InterPro" id="IPR036634">
    <property type="entry name" value="PRD_sf"/>
</dbReference>
<dbReference type="SUPFAM" id="SSF52794">
    <property type="entry name" value="PTS system IIB component-like"/>
    <property type="match status" value="1"/>
</dbReference>
<proteinExistence type="predicted"/>
<evidence type="ECO:0000256" key="2">
    <source>
        <dbReference type="ARBA" id="ARBA00022737"/>
    </source>
</evidence>
<dbReference type="Pfam" id="PF00359">
    <property type="entry name" value="PTS_EIIA_2"/>
    <property type="match status" value="1"/>
</dbReference>
<organism evidence="9 10">
    <name type="scientific">Salipaludibacillus keqinensis</name>
    <dbReference type="NCBI Taxonomy" id="2045207"/>
    <lineage>
        <taxon>Bacteria</taxon>
        <taxon>Bacillati</taxon>
        <taxon>Bacillota</taxon>
        <taxon>Bacilli</taxon>
        <taxon>Bacillales</taxon>
        <taxon>Bacillaceae</taxon>
    </lineage>
</organism>
<dbReference type="Pfam" id="PF08279">
    <property type="entry name" value="HTH_11"/>
    <property type="match status" value="1"/>
</dbReference>
<dbReference type="InterPro" id="IPR013196">
    <property type="entry name" value="HTH_11"/>
</dbReference>
<reference evidence="9 10" key="1">
    <citation type="submission" date="2017-10" db="EMBL/GenBank/DDBJ databases">
        <title>Bacillus sp. nov., a halophilic bacterium isolated from a Keqin Lake.</title>
        <authorList>
            <person name="Wang H."/>
        </authorList>
    </citation>
    <scope>NUCLEOTIDE SEQUENCE [LARGE SCALE GENOMIC DNA]</scope>
    <source>
        <strain evidence="9 10">KQ-12</strain>
    </source>
</reference>
<evidence type="ECO:0000259" key="7">
    <source>
        <dbReference type="PROSITE" id="PS51099"/>
    </source>
</evidence>
<dbReference type="InterPro" id="IPR036388">
    <property type="entry name" value="WH-like_DNA-bd_sf"/>
</dbReference>
<dbReference type="Gene3D" id="3.40.930.10">
    <property type="entry name" value="Mannitol-specific EII, Chain A"/>
    <property type="match status" value="1"/>
</dbReference>
<evidence type="ECO:0000256" key="4">
    <source>
        <dbReference type="ARBA" id="ARBA00023159"/>
    </source>
</evidence>
<dbReference type="GO" id="GO:0009401">
    <property type="term" value="P:phosphoenolpyruvate-dependent sugar phosphotransferase system"/>
    <property type="evidence" value="ECO:0007669"/>
    <property type="project" value="InterPro"/>
</dbReference>
<dbReference type="Gene3D" id="3.40.50.2300">
    <property type="match status" value="1"/>
</dbReference>
<evidence type="ECO:0000259" key="6">
    <source>
        <dbReference type="PROSITE" id="PS51094"/>
    </source>
</evidence>
<keyword evidence="5" id="KW-0804">Transcription</keyword>
<sequence length="708" mass="80804">MYVSARDRFILDNLIQHPEGVTIREIAHSLQVSERTIHRDLASFDSLLHPYELTLEKKTGKGIFLKGAKEQIQQFSQDLQEARHFDFMPEQRHVIIICKLLETFQPMKLQSLASDLNVTVATISSDLDKVDEWLTKYELTLEKRRGLGIQVIGNETNKRRAISGLLTEHFAEGEILQYIRRQLPNRDSDINESIAGQLLGFINVEKLKEVQEAVAKISRSLDYHIADSAYIALVVHLTLALERILKGENISINTELAKRLKDKKEFALAEKLAQELENTFSLAIPEAEICYITMHLRGAKLRQDHQVLFTEENMDTAMLAKRLIRAVSEHVHIDLQRDDSLYQGLIAHLDPALYRLKQGMHIHNPLQDKILENYQELFSTVKQAFHSVITDIDIPDEEVGFLVLHFGSAIERESNRRTHKAVVICSSGIGSSKMISSRLQNEFPNIIDVKNSSLFDLDDVDPDELDLVISTIPLVDHAIDYVQVNPFLTKEDVRKIQDYIDRREHHAALLKASTTSRAKSKNPSVQSMVRAKNIFINMQQSLTSTVHLLRHFKVYRPFPNLTLWESLTHVCTDLKNKSLITDVNEVLQHLKARAELSGLGIPGTQMALFHARSESVNQPIFIIMELSQIERVNAMDGNEIDMNRVLVMLGPAEMAEEETKILSAISSMMIEDDDSIALFAKGNEEEVSNFISEQLIIYYQNYLKKEHH</sequence>
<dbReference type="PANTHER" id="PTHR30185">
    <property type="entry name" value="CRYPTIC BETA-GLUCOSIDE BGL OPERON ANTITERMINATOR"/>
    <property type="match status" value="1"/>
</dbReference>
<gene>
    <name evidence="9" type="ORF">CR194_17120</name>
</gene>
<dbReference type="SUPFAM" id="SSF46785">
    <property type="entry name" value="Winged helix' DNA-binding domain"/>
    <property type="match status" value="1"/>
</dbReference>
<dbReference type="InterPro" id="IPR002178">
    <property type="entry name" value="PTS_EIIA_type-2_dom"/>
</dbReference>
<keyword evidence="3" id="KW-0805">Transcription regulation</keyword>
<feature type="domain" description="PTS EIIB type-2" evidence="7">
    <location>
        <begin position="419"/>
        <end position="508"/>
    </location>
</feature>
<dbReference type="PROSITE" id="PS51094">
    <property type="entry name" value="PTS_EIIA_TYPE_2"/>
    <property type="match status" value="1"/>
</dbReference>
<dbReference type="InterPro" id="IPR050661">
    <property type="entry name" value="BglG_antiterminators"/>
</dbReference>
<dbReference type="Pfam" id="PF00874">
    <property type="entry name" value="PRD"/>
    <property type="match status" value="2"/>
</dbReference>
<dbReference type="InterPro" id="IPR011608">
    <property type="entry name" value="PRD"/>
</dbReference>
<dbReference type="Proteomes" id="UP000248214">
    <property type="component" value="Unassembled WGS sequence"/>
</dbReference>
<feature type="domain" description="PRD" evidence="8">
    <location>
        <begin position="311"/>
        <end position="416"/>
    </location>
</feature>
<evidence type="ECO:0000256" key="5">
    <source>
        <dbReference type="ARBA" id="ARBA00023163"/>
    </source>
</evidence>
<dbReference type="InterPro" id="IPR013011">
    <property type="entry name" value="PTS_EIIB_2"/>
</dbReference>